<dbReference type="PROSITE" id="PS50005">
    <property type="entry name" value="TPR"/>
    <property type="match status" value="1"/>
</dbReference>
<dbReference type="PANTHER" id="PTHR45641">
    <property type="entry name" value="TETRATRICOPEPTIDE REPEAT PROTEIN (AFU_ORTHOLOGUE AFUA_6G03870)"/>
    <property type="match status" value="1"/>
</dbReference>
<evidence type="ECO:0000256" key="2">
    <source>
        <dbReference type="ARBA" id="ARBA00022803"/>
    </source>
</evidence>
<comment type="caution">
    <text evidence="6">The sequence shown here is derived from an EMBL/GenBank/DDBJ whole genome shotgun (WGS) entry which is preliminary data.</text>
</comment>
<dbReference type="InterPro" id="IPR019734">
    <property type="entry name" value="TPR_rpt"/>
</dbReference>
<keyword evidence="4" id="KW-0175">Coiled coil</keyword>
<evidence type="ECO:0000313" key="6">
    <source>
        <dbReference type="EMBL" id="MED6155772.1"/>
    </source>
</evidence>
<keyword evidence="1" id="KW-0677">Repeat</keyword>
<evidence type="ECO:0000256" key="3">
    <source>
        <dbReference type="PROSITE-ProRule" id="PRU00339"/>
    </source>
</evidence>
<organism evidence="6 7">
    <name type="scientific">Stylosanthes scabra</name>
    <dbReference type="NCBI Taxonomy" id="79078"/>
    <lineage>
        <taxon>Eukaryota</taxon>
        <taxon>Viridiplantae</taxon>
        <taxon>Streptophyta</taxon>
        <taxon>Embryophyta</taxon>
        <taxon>Tracheophyta</taxon>
        <taxon>Spermatophyta</taxon>
        <taxon>Magnoliopsida</taxon>
        <taxon>eudicotyledons</taxon>
        <taxon>Gunneridae</taxon>
        <taxon>Pentapetalae</taxon>
        <taxon>rosids</taxon>
        <taxon>fabids</taxon>
        <taxon>Fabales</taxon>
        <taxon>Fabaceae</taxon>
        <taxon>Papilionoideae</taxon>
        <taxon>50 kb inversion clade</taxon>
        <taxon>dalbergioids sensu lato</taxon>
        <taxon>Dalbergieae</taxon>
        <taxon>Pterocarpus clade</taxon>
        <taxon>Stylosanthes</taxon>
    </lineage>
</organism>
<proteinExistence type="predicted"/>
<keyword evidence="7" id="KW-1185">Reference proteome</keyword>
<reference evidence="6 7" key="1">
    <citation type="journal article" date="2023" name="Plants (Basel)">
        <title>Bridging the Gap: Combining Genomics and Transcriptomics Approaches to Understand Stylosanthes scabra, an Orphan Legume from the Brazilian Caatinga.</title>
        <authorList>
            <person name="Ferreira-Neto J.R.C."/>
            <person name="da Silva M.D."/>
            <person name="Binneck E."/>
            <person name="de Melo N.F."/>
            <person name="da Silva R.H."/>
            <person name="de Melo A.L.T.M."/>
            <person name="Pandolfi V."/>
            <person name="Bustamante F.O."/>
            <person name="Brasileiro-Vidal A.C."/>
            <person name="Benko-Iseppon A.M."/>
        </authorList>
    </citation>
    <scope>NUCLEOTIDE SEQUENCE [LARGE SCALE GENOMIC DNA]</scope>
    <source>
        <tissue evidence="6">Leaves</tissue>
    </source>
</reference>
<dbReference type="InterPro" id="IPR011990">
    <property type="entry name" value="TPR-like_helical_dom_sf"/>
</dbReference>
<feature type="coiled-coil region" evidence="4">
    <location>
        <begin position="92"/>
        <end position="119"/>
    </location>
</feature>
<dbReference type="SMART" id="SM00028">
    <property type="entry name" value="TPR"/>
    <property type="match status" value="6"/>
</dbReference>
<dbReference type="EMBL" id="JASCZI010120847">
    <property type="protein sequence ID" value="MED6155772.1"/>
    <property type="molecule type" value="Genomic_DNA"/>
</dbReference>
<name>A0ABU6U551_9FABA</name>
<dbReference type="InterPro" id="IPR041617">
    <property type="entry name" value="TPR_MalT"/>
</dbReference>
<gene>
    <name evidence="6" type="ORF">PIB30_008357</name>
</gene>
<protein>
    <recommendedName>
        <fullName evidence="5">MalT-like TPR region domain-containing protein</fullName>
    </recommendedName>
</protein>
<feature type="domain" description="MalT-like TPR region" evidence="5">
    <location>
        <begin position="188"/>
        <end position="474"/>
    </location>
</feature>
<evidence type="ECO:0000259" key="5">
    <source>
        <dbReference type="Pfam" id="PF17874"/>
    </source>
</evidence>
<evidence type="ECO:0000256" key="1">
    <source>
        <dbReference type="ARBA" id="ARBA00022737"/>
    </source>
</evidence>
<accession>A0ABU6U551</accession>
<dbReference type="SUPFAM" id="SSF48452">
    <property type="entry name" value="TPR-like"/>
    <property type="match status" value="2"/>
</dbReference>
<feature type="repeat" description="TPR" evidence="3">
    <location>
        <begin position="317"/>
        <end position="350"/>
    </location>
</feature>
<dbReference type="PANTHER" id="PTHR45641:SF19">
    <property type="entry name" value="NEPHROCYSTIN-3"/>
    <property type="match status" value="1"/>
</dbReference>
<dbReference type="Proteomes" id="UP001341840">
    <property type="component" value="Unassembled WGS sequence"/>
</dbReference>
<dbReference type="Gene3D" id="1.25.40.10">
    <property type="entry name" value="Tetratricopeptide repeat domain"/>
    <property type="match status" value="2"/>
</dbReference>
<dbReference type="Pfam" id="PF17874">
    <property type="entry name" value="TPR_MalT"/>
    <property type="match status" value="1"/>
</dbReference>
<sequence>MEAAASASFLAPSPSFTLFRASKVVPRMLSLCDLKSVACFPICNNKKENHTSKLYIIPLKTVTRFCSSKSSLESLHFGEAAQNTTANSGFSSPNENQRINEIERELNELFDEVKRMIRMGKKDDAVDLLNANYEVVKDQMNAGTKGIEEAAILDVIALGYVAVGDLKTVGSLLNVMKDVIDNLKDDTPHLDSILMHMGSMYSTLSTFGKSLDAYQRAFDIMERTYGKDSTFLVTPYLAVAKVLGSVGKATKAIEKYQCAITILESKRGAESKDLVVPLLGLGNLLLKERRVDDAEIHFTRVLDIYIKLYGQNDGRIGLAMSSLAQVKCAQGKSDEAIQLYQRALQVMKDSNYLSQDDGIMEKMRVDLAELLHAVGRGQEGRELLEECLLITEKHKGKGHPSLVTHMINLATSYSRSKNYAEAEHLLRRSLEIMINQKGTDDQSVSFPMLQLAITLYNLKQDEEAEKLAMDALRIREKAFGKDSLPVGEALDCLVSIQTRLGKDDSELLVLLGRILDIQEKEFGYESEEVLVTLKKIVFFLEKLGRRDEMLPLQRRLFVLRKKYKQMVHY</sequence>
<evidence type="ECO:0000313" key="7">
    <source>
        <dbReference type="Proteomes" id="UP001341840"/>
    </source>
</evidence>
<evidence type="ECO:0000256" key="4">
    <source>
        <dbReference type="SAM" id="Coils"/>
    </source>
</evidence>
<keyword evidence="2 3" id="KW-0802">TPR repeat</keyword>